<name>A0A0D3IFP1_EMIH1</name>
<dbReference type="AlphaFoldDB" id="A0A0D3IFP1"/>
<evidence type="ECO:0000313" key="2">
    <source>
        <dbReference type="Proteomes" id="UP000013827"/>
    </source>
</evidence>
<protein>
    <submittedName>
        <fullName evidence="1">Uncharacterized protein</fullName>
    </submittedName>
</protein>
<organism evidence="1 2">
    <name type="scientific">Emiliania huxleyi (strain CCMP1516)</name>
    <dbReference type="NCBI Taxonomy" id="280463"/>
    <lineage>
        <taxon>Eukaryota</taxon>
        <taxon>Haptista</taxon>
        <taxon>Haptophyta</taxon>
        <taxon>Prymnesiophyceae</taxon>
        <taxon>Isochrysidales</taxon>
        <taxon>Noelaerhabdaceae</taxon>
        <taxon>Emiliania</taxon>
    </lineage>
</organism>
<reference evidence="1" key="2">
    <citation type="submission" date="2024-10" db="UniProtKB">
        <authorList>
            <consortium name="EnsemblProtists"/>
        </authorList>
    </citation>
    <scope>IDENTIFICATION</scope>
</reference>
<proteinExistence type="predicted"/>
<reference evidence="2" key="1">
    <citation type="journal article" date="2013" name="Nature">
        <title>Pan genome of the phytoplankton Emiliania underpins its global distribution.</title>
        <authorList>
            <person name="Read B.A."/>
            <person name="Kegel J."/>
            <person name="Klute M.J."/>
            <person name="Kuo A."/>
            <person name="Lefebvre S.C."/>
            <person name="Maumus F."/>
            <person name="Mayer C."/>
            <person name="Miller J."/>
            <person name="Monier A."/>
            <person name="Salamov A."/>
            <person name="Young J."/>
            <person name="Aguilar M."/>
            <person name="Claverie J.M."/>
            <person name="Frickenhaus S."/>
            <person name="Gonzalez K."/>
            <person name="Herman E.K."/>
            <person name="Lin Y.C."/>
            <person name="Napier J."/>
            <person name="Ogata H."/>
            <person name="Sarno A.F."/>
            <person name="Shmutz J."/>
            <person name="Schroeder D."/>
            <person name="de Vargas C."/>
            <person name="Verret F."/>
            <person name="von Dassow P."/>
            <person name="Valentin K."/>
            <person name="Van de Peer Y."/>
            <person name="Wheeler G."/>
            <person name="Dacks J.B."/>
            <person name="Delwiche C.F."/>
            <person name="Dyhrman S.T."/>
            <person name="Glockner G."/>
            <person name="John U."/>
            <person name="Richards T."/>
            <person name="Worden A.Z."/>
            <person name="Zhang X."/>
            <person name="Grigoriev I.V."/>
            <person name="Allen A.E."/>
            <person name="Bidle K."/>
            <person name="Borodovsky M."/>
            <person name="Bowler C."/>
            <person name="Brownlee C."/>
            <person name="Cock J.M."/>
            <person name="Elias M."/>
            <person name="Gladyshev V.N."/>
            <person name="Groth M."/>
            <person name="Guda C."/>
            <person name="Hadaegh A."/>
            <person name="Iglesias-Rodriguez M.D."/>
            <person name="Jenkins J."/>
            <person name="Jones B.M."/>
            <person name="Lawson T."/>
            <person name="Leese F."/>
            <person name="Lindquist E."/>
            <person name="Lobanov A."/>
            <person name="Lomsadze A."/>
            <person name="Malik S.B."/>
            <person name="Marsh M.E."/>
            <person name="Mackinder L."/>
            <person name="Mock T."/>
            <person name="Mueller-Roeber B."/>
            <person name="Pagarete A."/>
            <person name="Parker M."/>
            <person name="Probert I."/>
            <person name="Quesneville H."/>
            <person name="Raines C."/>
            <person name="Rensing S.A."/>
            <person name="Riano-Pachon D.M."/>
            <person name="Richier S."/>
            <person name="Rokitta S."/>
            <person name="Shiraiwa Y."/>
            <person name="Soanes D.M."/>
            <person name="van der Giezen M."/>
            <person name="Wahlund T.M."/>
            <person name="Williams B."/>
            <person name="Wilson W."/>
            <person name="Wolfe G."/>
            <person name="Wurch L.L."/>
        </authorList>
    </citation>
    <scope>NUCLEOTIDE SEQUENCE</scope>
</reference>
<dbReference type="EnsemblProtists" id="EOD10076">
    <property type="protein sequence ID" value="EOD10076"/>
    <property type="gene ID" value="EMIHUDRAFT_452799"/>
</dbReference>
<dbReference type="KEGG" id="ehx:EMIHUDRAFT_452799"/>
<sequence>MSKLVTWSMGRQARAALAAKAAAESSPAWHSVKLRGDKVVVALSDAEVPQPLKRATAPSSESSHGVPVGTFVHGDYCATCGMVGHLHGAKGMPCEEQRDPELEHICATLDWEAGHSTGVISAHQWAPRVNGRAP</sequence>
<dbReference type="RefSeq" id="XP_005762505.1">
    <property type="nucleotide sequence ID" value="XM_005762448.1"/>
</dbReference>
<evidence type="ECO:0000313" key="1">
    <source>
        <dbReference type="EnsemblProtists" id="EOD10076"/>
    </source>
</evidence>
<keyword evidence="2" id="KW-1185">Reference proteome</keyword>
<dbReference type="GeneID" id="17256113"/>
<accession>A0A0D3IFP1</accession>
<dbReference type="HOGENOM" id="CLU_1900178_0_0_1"/>
<dbReference type="Proteomes" id="UP000013827">
    <property type="component" value="Unassembled WGS sequence"/>
</dbReference>
<dbReference type="PaxDb" id="2903-EOD10076"/>